<accession>A0A9Q8P5I3</accession>
<organism evidence="1 2">
    <name type="scientific">Passalora fulva</name>
    <name type="common">Tomato leaf mold</name>
    <name type="synonym">Cladosporium fulvum</name>
    <dbReference type="NCBI Taxonomy" id="5499"/>
    <lineage>
        <taxon>Eukaryota</taxon>
        <taxon>Fungi</taxon>
        <taxon>Dikarya</taxon>
        <taxon>Ascomycota</taxon>
        <taxon>Pezizomycotina</taxon>
        <taxon>Dothideomycetes</taxon>
        <taxon>Dothideomycetidae</taxon>
        <taxon>Mycosphaerellales</taxon>
        <taxon>Mycosphaerellaceae</taxon>
        <taxon>Fulvia</taxon>
    </lineage>
</organism>
<proteinExistence type="predicted"/>
<dbReference type="GeneID" id="71982614"/>
<dbReference type="KEGG" id="ffu:CLAFUR5_02736"/>
<reference evidence="1" key="1">
    <citation type="submission" date="2021-12" db="EMBL/GenBank/DDBJ databases">
        <authorList>
            <person name="Zaccaron A."/>
            <person name="Stergiopoulos I."/>
        </authorList>
    </citation>
    <scope>NUCLEOTIDE SEQUENCE</scope>
    <source>
        <strain evidence="1">Race5_Kim</strain>
    </source>
</reference>
<gene>
    <name evidence="1" type="ORF">CLAFUR5_02736</name>
</gene>
<name>A0A9Q8P5I3_PASFU</name>
<reference evidence="1" key="2">
    <citation type="journal article" date="2022" name="Microb. Genom.">
        <title>A chromosome-scale genome assembly of the tomato pathogen Cladosporium fulvum reveals a compartmentalized genome architecture and the presence of a dispensable chromosome.</title>
        <authorList>
            <person name="Zaccaron A.Z."/>
            <person name="Chen L.H."/>
            <person name="Samaras A."/>
            <person name="Stergiopoulos I."/>
        </authorList>
    </citation>
    <scope>NUCLEOTIDE SEQUENCE</scope>
    <source>
        <strain evidence="1">Race5_Kim</strain>
    </source>
</reference>
<sequence length="336" mass="38252">MRRRANNVLLMLKEKGYGVTMRANQTFGAGNTRTLHMQSFPRRFASVRDMFTTEGIADAIKHSHDMVLTIDMEIWQSNLEGAMSSLSTKETEIPWLAVPSHWHGSHSHSWRASRAERKLLCAPERKHNGIAIGNVDRPALIDPLPLKEEQHSELYRGMSKANRDQALLDHLESLVKTRHQEDDIPRLLFMTYNQFEPTAAAKAISTDDPITLDVRLYNKLHSTAGGQMALPDLILVEEYAEKGATSSIVKDIAKTIYRNVEALDKDKVADDESRTALLFGPKLEGKRAIQFWIMPQSIQMEKMYMYHEESLAWFLDPDLASEGERLLYVEAHLVPK</sequence>
<protein>
    <submittedName>
        <fullName evidence="1">Uncharacterized protein</fullName>
    </submittedName>
</protein>
<evidence type="ECO:0000313" key="2">
    <source>
        <dbReference type="Proteomes" id="UP000756132"/>
    </source>
</evidence>
<dbReference type="Proteomes" id="UP000756132">
    <property type="component" value="Chromosome 2"/>
</dbReference>
<evidence type="ECO:0000313" key="1">
    <source>
        <dbReference type="EMBL" id="UJO13936.1"/>
    </source>
</evidence>
<dbReference type="AlphaFoldDB" id="A0A9Q8P5I3"/>
<keyword evidence="2" id="KW-1185">Reference proteome</keyword>
<dbReference type="EMBL" id="CP090164">
    <property type="protein sequence ID" value="UJO13936.1"/>
    <property type="molecule type" value="Genomic_DNA"/>
</dbReference>
<dbReference type="RefSeq" id="XP_047758302.1">
    <property type="nucleotide sequence ID" value="XM_047901884.1"/>
</dbReference>